<keyword evidence="1" id="KW-0436">Ligase</keyword>
<dbReference type="GO" id="GO:0008360">
    <property type="term" value="P:regulation of cell shape"/>
    <property type="evidence" value="ECO:0007669"/>
    <property type="project" value="UniProtKB-KW"/>
</dbReference>
<comment type="similarity">
    <text evidence="1">Belongs to the MurCDEF family. MurT subfamily.</text>
</comment>
<comment type="catalytic activity">
    <reaction evidence="1">
        <text>beta-D-GlcNAc-(1-&gt;4)-Mur2Ac(oyl-L-Ala-gamma-D-Glu-L-Lys-D-Ala-D-Ala)-di-trans,octa-cis-undecaprenyl diphosphate + ATP = beta-D-GlcNAc-(1-&gt;4)-Mur2Ac(oyl-L-Ala-gamma-D-O-P-Glu-L-Lys-D-Ala-D-Ala)-di-trans,octa-cis-undecaprenyl diphosphate + ADP</text>
        <dbReference type="Rhea" id="RHEA:59488"/>
        <dbReference type="ChEBI" id="CHEBI:30616"/>
        <dbReference type="ChEBI" id="CHEBI:60033"/>
        <dbReference type="ChEBI" id="CHEBI:143132"/>
        <dbReference type="ChEBI" id="CHEBI:456216"/>
    </reaction>
</comment>
<accession>A0AB38A5M3</accession>
<sequence>MSWGLRSIAHSNASQLPGRVSLSLDPQVIAGLSTKLSEGSIVVCGTNGKTTSNNIVAAAIEASGKQVLCNRAGANMAAGVAAALLPTAAAHWAVLEADELSTIHILPQLQPAYLVLLNLFRDQLDRAGEIDHIQEVLVQALVSSPHTTLIVCGDDPLSMGVALRAQQQGIKVVSFGIGEDLHLPQDRVPEAKFCQVCGEELQYSYRSYAQLGNFACPKGDFARPQLDFVATKVHAGREGIRFTVTTATGVSHEVHANFGGVYMVYNLLAAYAAASFAGVDAATFQKVLDGYHPQNGRLQRFMVDGRKVTLNLAKNPTGFNQNLSLLAADERAKHVFIAINDNFNDGKDISWIWDVDFERLAQANCATLYCSGLRAHDVQLRLKYAGIQAHLTENVQDFMSEIASSNPQQPAYVLTNYSALWPAKAELEKMGERI</sequence>
<keyword evidence="1" id="KW-0479">Metal-binding</keyword>
<keyword evidence="1" id="KW-0133">Cell shape</keyword>
<feature type="active site" evidence="1">
    <location>
        <position position="348"/>
    </location>
</feature>
<dbReference type="EC" id="6.3.5.13" evidence="1"/>
<keyword evidence="1" id="KW-0573">Peptidoglycan synthesis</keyword>
<dbReference type="Proteomes" id="UP000183687">
    <property type="component" value="Unassembled WGS sequence"/>
</dbReference>
<dbReference type="PANTHER" id="PTHR23135">
    <property type="entry name" value="MUR LIGASE FAMILY MEMBER"/>
    <property type="match status" value="1"/>
</dbReference>
<dbReference type="Pfam" id="PF08245">
    <property type="entry name" value="Mur_ligase_M"/>
    <property type="match status" value="1"/>
</dbReference>
<comment type="function">
    <text evidence="1">The lipid II isoglutaminyl synthase complex catalyzes the formation of alpha-D-isoglutamine in the cell wall lipid II stem peptide. The MurT subunit catalyzes the ATP-dependent amidation of D-glutamate residue of lipid II, converting it to an isoglutamine residue.</text>
</comment>
<evidence type="ECO:0000259" key="3">
    <source>
        <dbReference type="Pfam" id="PF08353"/>
    </source>
</evidence>
<name>A0AB38A5M3_9ACTN</name>
<dbReference type="Gene3D" id="3.40.1190.10">
    <property type="entry name" value="Mur-like, catalytic domain"/>
    <property type="match status" value="1"/>
</dbReference>
<proteinExistence type="inferred from homology"/>
<dbReference type="GO" id="GO:0071555">
    <property type="term" value="P:cell wall organization"/>
    <property type="evidence" value="ECO:0007669"/>
    <property type="project" value="UniProtKB-KW"/>
</dbReference>
<organism evidence="4 5">
    <name type="scientific">Atopobium minutum</name>
    <dbReference type="NCBI Taxonomy" id="1381"/>
    <lineage>
        <taxon>Bacteria</taxon>
        <taxon>Bacillati</taxon>
        <taxon>Actinomycetota</taxon>
        <taxon>Coriobacteriia</taxon>
        <taxon>Coriobacteriales</taxon>
        <taxon>Atopobiaceae</taxon>
        <taxon>Atopobium</taxon>
    </lineage>
</organism>
<comment type="caution">
    <text evidence="4">The sequence shown here is derived from an EMBL/GenBank/DDBJ whole genome shotgun (WGS) entry which is preliminary data.</text>
</comment>
<evidence type="ECO:0000259" key="2">
    <source>
        <dbReference type="Pfam" id="PF08245"/>
    </source>
</evidence>
<feature type="domain" description="Lipid II isoglutaminyl synthase (glutamine-hydrolyzing) subunit MurT C-terminal" evidence="3">
    <location>
        <begin position="312"/>
        <end position="420"/>
    </location>
</feature>
<comment type="catalytic activity">
    <reaction evidence="1">
        <text>beta-D-GlcNAc-(1-&gt;4)-Mur2Ac(oyl-L-Ala-gamma-D-Glu-L-Lys-D-Ala-D-Ala)-di-trans,octa-cis-undecaprenyl diphosphate + L-glutamine + ATP + H2O = beta-D-GlcNAc-(1-&gt;4)-Mur2Ac(oyl-L-Ala-D-isoglutaminyl-L-Lys-D-Ala-D-Ala)-di-trans,octa-cis-undecaprenyl diphosphate + L-glutamate + ADP + phosphate + H(+)</text>
        <dbReference type="Rhea" id="RHEA:57928"/>
        <dbReference type="ChEBI" id="CHEBI:15377"/>
        <dbReference type="ChEBI" id="CHEBI:15378"/>
        <dbReference type="ChEBI" id="CHEBI:29985"/>
        <dbReference type="ChEBI" id="CHEBI:30616"/>
        <dbReference type="ChEBI" id="CHEBI:43474"/>
        <dbReference type="ChEBI" id="CHEBI:58359"/>
        <dbReference type="ChEBI" id="CHEBI:60033"/>
        <dbReference type="ChEBI" id="CHEBI:62233"/>
        <dbReference type="ChEBI" id="CHEBI:456216"/>
        <dbReference type="EC" id="6.3.5.13"/>
    </reaction>
</comment>
<dbReference type="EMBL" id="FNSH01000001">
    <property type="protein sequence ID" value="SEB52585.1"/>
    <property type="molecule type" value="Genomic_DNA"/>
</dbReference>
<reference evidence="4 5" key="1">
    <citation type="submission" date="2016-10" db="EMBL/GenBank/DDBJ databases">
        <authorList>
            <person name="Varghese N."/>
            <person name="Submissions S."/>
        </authorList>
    </citation>
    <scope>NUCLEOTIDE SEQUENCE [LARGE SCALE GENOMIC DNA]</scope>
    <source>
        <strain evidence="4 5">DSM 20586</strain>
    </source>
</reference>
<dbReference type="GO" id="GO:0140282">
    <property type="term" value="F:carbon-nitrogen ligase activity on lipid II"/>
    <property type="evidence" value="ECO:0007669"/>
    <property type="project" value="UniProtKB-UniRule"/>
</dbReference>
<dbReference type="InterPro" id="IPR013221">
    <property type="entry name" value="Mur_ligase_cen"/>
</dbReference>
<protein>
    <recommendedName>
        <fullName evidence="1">Lipid II isoglutaminyl synthase (glutamine-hydrolyzing) subunit MurT</fullName>
        <ecNumber evidence="1">6.3.5.13</ecNumber>
    </recommendedName>
</protein>
<dbReference type="AlphaFoldDB" id="A0AB38A5M3"/>
<dbReference type="GO" id="GO:0005524">
    <property type="term" value="F:ATP binding"/>
    <property type="evidence" value="ECO:0007669"/>
    <property type="project" value="UniProtKB-UniRule"/>
</dbReference>
<dbReference type="GO" id="GO:0016881">
    <property type="term" value="F:acid-amino acid ligase activity"/>
    <property type="evidence" value="ECO:0007669"/>
    <property type="project" value="InterPro"/>
</dbReference>
<dbReference type="GO" id="GO:0046872">
    <property type="term" value="F:metal ion binding"/>
    <property type="evidence" value="ECO:0007669"/>
    <property type="project" value="UniProtKB-KW"/>
</dbReference>
<keyword evidence="1" id="KW-0067">ATP-binding</keyword>
<keyword evidence="1" id="KW-0547">Nucleotide-binding</keyword>
<comment type="pathway">
    <text evidence="1">Cell wall biogenesis; peptidoglycan biosynthesis.</text>
</comment>
<evidence type="ECO:0000313" key="5">
    <source>
        <dbReference type="Proteomes" id="UP000183687"/>
    </source>
</evidence>
<dbReference type="GO" id="GO:0009252">
    <property type="term" value="P:peptidoglycan biosynthetic process"/>
    <property type="evidence" value="ECO:0007669"/>
    <property type="project" value="UniProtKB-UniRule"/>
</dbReference>
<evidence type="ECO:0000313" key="4">
    <source>
        <dbReference type="EMBL" id="SEB52585.1"/>
    </source>
</evidence>
<evidence type="ECO:0000256" key="1">
    <source>
        <dbReference type="HAMAP-Rule" id="MF_02214"/>
    </source>
</evidence>
<gene>
    <name evidence="1" type="primary">murT</name>
    <name evidence="4" type="ORF">SAMN04489746_0505</name>
</gene>
<dbReference type="HAMAP" id="MF_02214">
    <property type="entry name" value="Lipid_II_synth_MurT"/>
    <property type="match status" value="1"/>
</dbReference>
<feature type="domain" description="Mur ligase central" evidence="2">
    <location>
        <begin position="43"/>
        <end position="274"/>
    </location>
</feature>
<dbReference type="SUPFAM" id="SSF53623">
    <property type="entry name" value="MurD-like peptide ligases, catalytic domain"/>
    <property type="match status" value="1"/>
</dbReference>
<comment type="catalytic activity">
    <reaction evidence="1">
        <text>beta-D-GlcNAc-(1-&gt;4)-Mur2Ac(oyl-L-Ala-gamma-D-O-P-Glu-L-Lys-D-Ala-D-Ala)-di-trans,octa-cis-undecaprenyl diphosphate + NH4(+) = beta-D-GlcNAc-(1-&gt;4)-Mur2Ac(oyl-L-Ala-D-isoglutaminyl-L-Lys-D-Ala-D-Ala)-di-trans,octa-cis-undecaprenyl diphosphate + phosphate + H(+)</text>
        <dbReference type="Rhea" id="RHEA:57932"/>
        <dbReference type="ChEBI" id="CHEBI:15378"/>
        <dbReference type="ChEBI" id="CHEBI:28938"/>
        <dbReference type="ChEBI" id="CHEBI:43474"/>
        <dbReference type="ChEBI" id="CHEBI:62233"/>
        <dbReference type="ChEBI" id="CHEBI:143132"/>
    </reaction>
</comment>
<comment type="subunit">
    <text evidence="1">Forms a heterodimer with GatD.</text>
</comment>
<dbReference type="Pfam" id="PF08353">
    <property type="entry name" value="MurT_C"/>
    <property type="match status" value="1"/>
</dbReference>
<dbReference type="InterPro" id="IPR043703">
    <property type="entry name" value="Lipid_II_synth_MurT"/>
</dbReference>
<dbReference type="PANTHER" id="PTHR23135:SF7">
    <property type="entry name" value="LIPID II ISOGLUTAMINYL SYNTHASE (GLUTAMINE-HYDROLYZING) SUBUNIT MURT"/>
    <property type="match status" value="1"/>
</dbReference>
<dbReference type="InterPro" id="IPR036565">
    <property type="entry name" value="Mur-like_cat_sf"/>
</dbReference>
<keyword evidence="1" id="KW-0961">Cell wall biogenesis/degradation</keyword>
<comment type="caution">
    <text evidence="1">Lacks conserved residue(s) required for the propagation of feature annotation.</text>
</comment>
<dbReference type="InterPro" id="IPR013564">
    <property type="entry name" value="MurT_C"/>
</dbReference>